<comment type="caution">
    <text evidence="1">The sequence shown here is derived from an EMBL/GenBank/DDBJ whole genome shotgun (WGS) entry which is preliminary data.</text>
</comment>
<reference evidence="1 2" key="1">
    <citation type="journal article" date="2020" name="FEMS Microbiol. Ecol.">
        <title>Temporal dynamics of bacterial communities during seed development and maturation.</title>
        <authorList>
            <person name="Chesneau G."/>
            <person name="Torres-Cortes G."/>
            <person name="Briand M."/>
            <person name="Darrasse A."/>
            <person name="Preveaux A."/>
            <person name="Marais C."/>
            <person name="Jacques M.A."/>
            <person name="Shade A."/>
            <person name="Barret M."/>
        </authorList>
    </citation>
    <scope>NUCLEOTIDE SEQUENCE [LARGE SCALE GENOMIC DNA]</scope>
    <source>
        <strain evidence="1 2">CFBP13709</strain>
    </source>
</reference>
<sequence length="51" mass="6072">MELNEEEVEVIALFLSSHWPDFFEKSQEFMSIVALHKLAEKFRLSEPKIFT</sequence>
<accession>A0ACC5PWY9</accession>
<gene>
    <name evidence="1" type="ORF">IFT41_24190</name>
</gene>
<evidence type="ECO:0000313" key="1">
    <source>
        <dbReference type="EMBL" id="MBD8129197.1"/>
    </source>
</evidence>
<dbReference type="Proteomes" id="UP000610459">
    <property type="component" value="Unassembled WGS sequence"/>
</dbReference>
<protein>
    <submittedName>
        <fullName evidence="1">Uncharacterized protein</fullName>
    </submittedName>
</protein>
<keyword evidence="2" id="KW-1185">Reference proteome</keyword>
<dbReference type="EMBL" id="JACYNR010000043">
    <property type="protein sequence ID" value="MBD8129197.1"/>
    <property type="molecule type" value="Genomic_DNA"/>
</dbReference>
<proteinExistence type="predicted"/>
<name>A0ACC5PWY9_ENTAG</name>
<organism evidence="1 2">
    <name type="scientific">Enterobacter agglomerans</name>
    <name type="common">Erwinia herbicola</name>
    <name type="synonym">Pantoea agglomerans</name>
    <dbReference type="NCBI Taxonomy" id="549"/>
    <lineage>
        <taxon>Bacteria</taxon>
        <taxon>Pseudomonadati</taxon>
        <taxon>Pseudomonadota</taxon>
        <taxon>Gammaproteobacteria</taxon>
        <taxon>Enterobacterales</taxon>
        <taxon>Erwiniaceae</taxon>
        <taxon>Pantoea</taxon>
        <taxon>Pantoea agglomerans group</taxon>
    </lineage>
</organism>
<evidence type="ECO:0000313" key="2">
    <source>
        <dbReference type="Proteomes" id="UP000610459"/>
    </source>
</evidence>